<reference evidence="5" key="1">
    <citation type="submission" date="2020-05" db="EMBL/GenBank/DDBJ databases">
        <title>Frigoriglobus tundricola gen. nov., sp. nov., a psychrotolerant cellulolytic planctomycete of the family Gemmataceae with two divergent copies of 16S rRNA gene.</title>
        <authorList>
            <person name="Kulichevskaya I.S."/>
            <person name="Ivanova A.A."/>
            <person name="Naumoff D.G."/>
            <person name="Beletsky A.V."/>
            <person name="Rijpstra W.I.C."/>
            <person name="Sinninghe Damste J.S."/>
            <person name="Mardanov A.V."/>
            <person name="Ravin N.V."/>
            <person name="Dedysh S.N."/>
        </authorList>
    </citation>
    <scope>NUCLEOTIDE SEQUENCE [LARGE SCALE GENOMIC DNA]</scope>
    <source>
        <strain evidence="5">PL17</strain>
    </source>
</reference>
<dbReference type="SMART" id="SM00609">
    <property type="entry name" value="VIT"/>
    <property type="match status" value="1"/>
</dbReference>
<feature type="region of interest" description="Disordered" evidence="1">
    <location>
        <begin position="670"/>
        <end position="755"/>
    </location>
</feature>
<evidence type="ECO:0000313" key="5">
    <source>
        <dbReference type="Proteomes" id="UP000503447"/>
    </source>
</evidence>
<dbReference type="Proteomes" id="UP000503447">
    <property type="component" value="Chromosome"/>
</dbReference>
<name>A0A6M5YZA6_9BACT</name>
<dbReference type="InterPro" id="IPR013694">
    <property type="entry name" value="VIT"/>
</dbReference>
<dbReference type="EMBL" id="CP053452">
    <property type="protein sequence ID" value="QJW98864.1"/>
    <property type="molecule type" value="Genomic_DNA"/>
</dbReference>
<dbReference type="RefSeq" id="WP_171473942.1">
    <property type="nucleotide sequence ID" value="NZ_CP053452.2"/>
</dbReference>
<evidence type="ECO:0000313" key="4">
    <source>
        <dbReference type="EMBL" id="QJW98864.1"/>
    </source>
</evidence>
<dbReference type="InterPro" id="IPR036465">
    <property type="entry name" value="vWFA_dom_sf"/>
</dbReference>
<evidence type="ECO:0008006" key="6">
    <source>
        <dbReference type="Google" id="ProtNLM"/>
    </source>
</evidence>
<feature type="domain" description="VWFA" evidence="2">
    <location>
        <begin position="283"/>
        <end position="456"/>
    </location>
</feature>
<sequence length="873" mass="92488">MLNPKTFYNSRPDGFAVLEVVPDSAAQDAPRRFVPLRRTALTGTVTGPLATLSLSQTFSLEASAAVVEALYRFPLPGDAAVTGVRVQFGGVEIHTVLKERGRAEADYKEAKRAGRQAALLTRESPDVFTLAVAGIRAGQDVVVRTDYVQLARPDGAGWSLRVPLTTAPRYVRADEAGSPHAAGQPLAVLRDPGHRFALDLTFTGAERVASPTHALTVTGERATLRDGEVVPDRDCVVTWCAAAAEKRPALNVWAHAEAAGAEAYFLALCAPPKWANAKKVPREVILLVDHSGSMQGAKWEAADWAVERFLAGLSEHDSFALGLFHDRTKWLAERPRRATPDVVREAVAFLKANRDSGGTELGVALEQALDRPRAADTPARHVLILTDAEVSDAGRILRLADAESAKPDRRRVSVLCIDAAPNAALASELAERGGGVSRFLTSNPDEDDITTALDEVLADWSAPVLTGMTLEVNRTGVEAAGRSVALMAPGAVSAIDVGDLPAGRPVWVIGRAPRGGDPLTFRLRTGAEIVAELRTEPNTNIPGLKALFGADRMRRLEYVMTANYAGEDLRAELARLGYETTTGESKLYAENARDATVKVVRDLLVRESLAAGVPCSETALVAVRSEVGQPVTETRIVGNALPSGWSGPMSSGGGGGRAALFRKSFSAPSAPTVLRAGGDSDDEFDDDTGTDDEVDDAEFDSDVATDFDPLERQRGINISPSPGTPTGKSRKAPPPVAPIANRRSATGPPAPRSSVPSVGAIRISIAPRQHVPADGAALFDSASDDVGAFTFLSVAFADKAITADTLDPELTLLLFVGDLAAPRARVKLADVLRQGGRRPLNLRRNVGEPIRLTLEDPSGAWAGGVPVVEIVLG</sequence>
<dbReference type="PANTHER" id="PTHR45737:SF6">
    <property type="entry name" value="VON WILLEBRAND FACTOR A DOMAIN-CONTAINING PROTEIN 5A"/>
    <property type="match status" value="1"/>
</dbReference>
<accession>A0A6M5YZA6</accession>
<gene>
    <name evidence="4" type="ORF">FTUN_6459</name>
</gene>
<feature type="compositionally biased region" description="Acidic residues" evidence="1">
    <location>
        <begin position="679"/>
        <end position="705"/>
    </location>
</feature>
<dbReference type="SMART" id="SM00327">
    <property type="entry name" value="VWA"/>
    <property type="match status" value="1"/>
</dbReference>
<dbReference type="AlphaFoldDB" id="A0A6M5YZA6"/>
<dbReference type="KEGG" id="ftj:FTUN_6459"/>
<dbReference type="PROSITE" id="PS51468">
    <property type="entry name" value="VIT"/>
    <property type="match status" value="1"/>
</dbReference>
<protein>
    <recommendedName>
        <fullName evidence="6">VWFA domain-containing protein</fullName>
    </recommendedName>
</protein>
<dbReference type="Gene3D" id="3.40.50.410">
    <property type="entry name" value="von Willebrand factor, type A domain"/>
    <property type="match status" value="1"/>
</dbReference>
<dbReference type="PANTHER" id="PTHR45737">
    <property type="entry name" value="VON WILLEBRAND FACTOR A DOMAIN-CONTAINING PROTEIN 5A"/>
    <property type="match status" value="1"/>
</dbReference>
<evidence type="ECO:0000259" key="3">
    <source>
        <dbReference type="PROSITE" id="PS51468"/>
    </source>
</evidence>
<evidence type="ECO:0000256" key="1">
    <source>
        <dbReference type="SAM" id="MobiDB-lite"/>
    </source>
</evidence>
<organism evidence="4 5">
    <name type="scientific">Frigoriglobus tundricola</name>
    <dbReference type="NCBI Taxonomy" id="2774151"/>
    <lineage>
        <taxon>Bacteria</taxon>
        <taxon>Pseudomonadati</taxon>
        <taxon>Planctomycetota</taxon>
        <taxon>Planctomycetia</taxon>
        <taxon>Gemmatales</taxon>
        <taxon>Gemmataceae</taxon>
        <taxon>Frigoriglobus</taxon>
    </lineage>
</organism>
<keyword evidence="5" id="KW-1185">Reference proteome</keyword>
<dbReference type="SUPFAM" id="SSF53300">
    <property type="entry name" value="vWA-like"/>
    <property type="match status" value="1"/>
</dbReference>
<feature type="compositionally biased region" description="Polar residues" evidence="1">
    <location>
        <begin position="716"/>
        <end position="727"/>
    </location>
</feature>
<dbReference type="Pfam" id="PF13768">
    <property type="entry name" value="VWA_3"/>
    <property type="match status" value="1"/>
</dbReference>
<feature type="domain" description="VIT" evidence="3">
    <location>
        <begin position="20"/>
        <end position="149"/>
    </location>
</feature>
<dbReference type="PROSITE" id="PS50234">
    <property type="entry name" value="VWFA"/>
    <property type="match status" value="1"/>
</dbReference>
<proteinExistence type="predicted"/>
<dbReference type="Pfam" id="PF08487">
    <property type="entry name" value="VIT"/>
    <property type="match status" value="1"/>
</dbReference>
<evidence type="ECO:0000259" key="2">
    <source>
        <dbReference type="PROSITE" id="PS50234"/>
    </source>
</evidence>
<dbReference type="InterPro" id="IPR002035">
    <property type="entry name" value="VWF_A"/>
</dbReference>